<gene>
    <name evidence="1" type="ORF">F383_34837</name>
</gene>
<dbReference type="EMBL" id="KN445591">
    <property type="protein sequence ID" value="KHG28592.1"/>
    <property type="molecule type" value="Genomic_DNA"/>
</dbReference>
<organism evidence="1 2">
    <name type="scientific">Gossypium arboreum</name>
    <name type="common">Tree cotton</name>
    <name type="synonym">Gossypium nanking</name>
    <dbReference type="NCBI Taxonomy" id="29729"/>
    <lineage>
        <taxon>Eukaryota</taxon>
        <taxon>Viridiplantae</taxon>
        <taxon>Streptophyta</taxon>
        <taxon>Embryophyta</taxon>
        <taxon>Tracheophyta</taxon>
        <taxon>Spermatophyta</taxon>
        <taxon>Magnoliopsida</taxon>
        <taxon>eudicotyledons</taxon>
        <taxon>Gunneridae</taxon>
        <taxon>Pentapetalae</taxon>
        <taxon>rosids</taxon>
        <taxon>malvids</taxon>
        <taxon>Malvales</taxon>
        <taxon>Malvaceae</taxon>
        <taxon>Malvoideae</taxon>
        <taxon>Gossypium</taxon>
    </lineage>
</organism>
<keyword evidence="2" id="KW-1185">Reference proteome</keyword>
<name>A0A0B0PUS0_GOSAR</name>
<accession>A0A0B0PUS0</accession>
<proteinExistence type="predicted"/>
<sequence>MSGTWHRHRYVRASVNHVWDMAST</sequence>
<dbReference type="Proteomes" id="UP000032142">
    <property type="component" value="Unassembled WGS sequence"/>
</dbReference>
<protein>
    <submittedName>
        <fullName evidence="1">Uncharacterized protein</fullName>
    </submittedName>
</protein>
<reference evidence="2" key="1">
    <citation type="submission" date="2014-09" db="EMBL/GenBank/DDBJ databases">
        <authorList>
            <person name="Mudge J."/>
            <person name="Ramaraj T."/>
            <person name="Lindquist I.E."/>
            <person name="Bharti A.K."/>
            <person name="Sundararajan A."/>
            <person name="Cameron C.T."/>
            <person name="Woodward J.E."/>
            <person name="May G.D."/>
            <person name="Brubaker C."/>
            <person name="Broadhvest J."/>
            <person name="Wilkins T.A."/>
        </authorList>
    </citation>
    <scope>NUCLEOTIDE SEQUENCE</scope>
    <source>
        <strain evidence="2">cv. AKA8401</strain>
    </source>
</reference>
<evidence type="ECO:0000313" key="1">
    <source>
        <dbReference type="EMBL" id="KHG28592.1"/>
    </source>
</evidence>
<evidence type="ECO:0000313" key="2">
    <source>
        <dbReference type="Proteomes" id="UP000032142"/>
    </source>
</evidence>
<dbReference type="AlphaFoldDB" id="A0A0B0PUS0"/>